<keyword evidence="1" id="KW-1133">Transmembrane helix</keyword>
<comment type="caution">
    <text evidence="2">The sequence shown here is derived from an EMBL/GenBank/DDBJ whole genome shotgun (WGS) entry which is preliminary data.</text>
</comment>
<evidence type="ECO:0000313" key="3">
    <source>
        <dbReference type="Proteomes" id="UP000326396"/>
    </source>
</evidence>
<dbReference type="Proteomes" id="UP000326396">
    <property type="component" value="Linkage Group LG19"/>
</dbReference>
<feature type="transmembrane region" description="Helical" evidence="1">
    <location>
        <begin position="136"/>
        <end position="158"/>
    </location>
</feature>
<keyword evidence="1" id="KW-0812">Transmembrane</keyword>
<keyword evidence="3" id="KW-1185">Reference proteome</keyword>
<evidence type="ECO:0000313" key="2">
    <source>
        <dbReference type="EMBL" id="KAD4888277.1"/>
    </source>
</evidence>
<dbReference type="AlphaFoldDB" id="A0A5N6NJ72"/>
<organism evidence="2 3">
    <name type="scientific">Mikania micrantha</name>
    <name type="common">bitter vine</name>
    <dbReference type="NCBI Taxonomy" id="192012"/>
    <lineage>
        <taxon>Eukaryota</taxon>
        <taxon>Viridiplantae</taxon>
        <taxon>Streptophyta</taxon>
        <taxon>Embryophyta</taxon>
        <taxon>Tracheophyta</taxon>
        <taxon>Spermatophyta</taxon>
        <taxon>Magnoliopsida</taxon>
        <taxon>eudicotyledons</taxon>
        <taxon>Gunneridae</taxon>
        <taxon>Pentapetalae</taxon>
        <taxon>asterids</taxon>
        <taxon>campanulids</taxon>
        <taxon>Asterales</taxon>
        <taxon>Asteraceae</taxon>
        <taxon>Asteroideae</taxon>
        <taxon>Heliantheae alliance</taxon>
        <taxon>Eupatorieae</taxon>
        <taxon>Mikania</taxon>
    </lineage>
</organism>
<accession>A0A5N6NJ72</accession>
<sequence length="195" mass="21810">MVRGGVLQVLYVDYVVQNDKAGAAGWLEWVPWQLAGFGKDFYNMTGTDTVDPVSLKHVTKCVGYYQLVAVTGRCLVIYLECGSHYALCLFLKSGNEDGLHYWKLWRDLGFCLCRSTWCPMGANPYKRTAAAAFSRSLLGGFVTIGCLFVIWVPVVYAWQSWSAHEDDYFGTSILRLGLANIKRLLGVFGYGNLGY</sequence>
<name>A0A5N6NJ72_9ASTR</name>
<dbReference type="EMBL" id="SZYD01000011">
    <property type="protein sequence ID" value="KAD4888277.1"/>
    <property type="molecule type" value="Genomic_DNA"/>
</dbReference>
<gene>
    <name evidence="2" type="ORF">E3N88_20350</name>
</gene>
<protein>
    <submittedName>
        <fullName evidence="2">Uncharacterized protein</fullName>
    </submittedName>
</protein>
<reference evidence="2 3" key="1">
    <citation type="submission" date="2019-05" db="EMBL/GenBank/DDBJ databases">
        <title>Mikania micrantha, genome provides insights into the molecular mechanism of rapid growth.</title>
        <authorList>
            <person name="Liu B."/>
        </authorList>
    </citation>
    <scope>NUCLEOTIDE SEQUENCE [LARGE SCALE GENOMIC DNA]</scope>
    <source>
        <strain evidence="2">NLD-2019</strain>
        <tissue evidence="2">Leaf</tissue>
    </source>
</reference>
<proteinExistence type="predicted"/>
<evidence type="ECO:0000256" key="1">
    <source>
        <dbReference type="SAM" id="Phobius"/>
    </source>
</evidence>
<keyword evidence="1" id="KW-0472">Membrane</keyword>